<protein>
    <submittedName>
        <fullName evidence="3">Uncharacterized protein</fullName>
    </submittedName>
</protein>
<dbReference type="OrthoDB" id="203796at2759"/>
<sequence>MGAATRNAEYRDDPDAVSLHTTPDDYSYDDAPEIAGLPPSYADSEGDSVASTAAPTVALIRHVPPPSGRRDHNTVVERSGGKPKVCETQRVVDPRYDVDPGYLEEGIRSFAFQAPSPLVYIIGTHHETVKKGDKKEKQEVMDFRIVVHLQQYLRRDFQPQDSWHMNLVTVENGEKTHRGTILKKRAPGFKQDIEVGAQKPSLAEWCHRYCASTSMLRIFRLRRVVTGFNEDLVKNRLEGLIRSTNYRGHISVTFPVEDKNVDIFTAGRINQWRLNKYICWAFYLTFLWIFSWPFLFFATKRYGVVKAEWPFSITDAHGNKTYTTVSEEQWYEKWHVAIRRLVLDRFQGEATEPMMSGVIDRPADPPMPGTVTTGHAGADSAIGFLTQGLQVASAISRGDNLSRGLQAGWGYDS</sequence>
<dbReference type="PANTHER" id="PTHR37848">
    <property type="entry name" value="EXPRESSED PROTEIN"/>
    <property type="match status" value="1"/>
</dbReference>
<feature type="region of interest" description="Disordered" evidence="1">
    <location>
        <begin position="63"/>
        <end position="83"/>
    </location>
</feature>
<dbReference type="AlphaFoldDB" id="A0A7C8I6H3"/>
<proteinExistence type="predicted"/>
<gene>
    <name evidence="3" type="ORF">BDV95DRAFT_492672</name>
</gene>
<evidence type="ECO:0000313" key="4">
    <source>
        <dbReference type="Proteomes" id="UP000481861"/>
    </source>
</evidence>
<dbReference type="PANTHER" id="PTHR37848:SF1">
    <property type="entry name" value="SUN DOMAIN-CONTAINING PROTEIN"/>
    <property type="match status" value="1"/>
</dbReference>
<evidence type="ECO:0000256" key="2">
    <source>
        <dbReference type="SAM" id="Phobius"/>
    </source>
</evidence>
<keyword evidence="2" id="KW-1133">Transmembrane helix</keyword>
<organism evidence="3 4">
    <name type="scientific">Massariosphaeria phaeospora</name>
    <dbReference type="NCBI Taxonomy" id="100035"/>
    <lineage>
        <taxon>Eukaryota</taxon>
        <taxon>Fungi</taxon>
        <taxon>Dikarya</taxon>
        <taxon>Ascomycota</taxon>
        <taxon>Pezizomycotina</taxon>
        <taxon>Dothideomycetes</taxon>
        <taxon>Pleosporomycetidae</taxon>
        <taxon>Pleosporales</taxon>
        <taxon>Pleosporales incertae sedis</taxon>
        <taxon>Massariosphaeria</taxon>
    </lineage>
</organism>
<keyword evidence="2" id="KW-0472">Membrane</keyword>
<dbReference type="EMBL" id="JAADJZ010000010">
    <property type="protein sequence ID" value="KAF2871977.1"/>
    <property type="molecule type" value="Genomic_DNA"/>
</dbReference>
<evidence type="ECO:0000256" key="1">
    <source>
        <dbReference type="SAM" id="MobiDB-lite"/>
    </source>
</evidence>
<comment type="caution">
    <text evidence="3">The sequence shown here is derived from an EMBL/GenBank/DDBJ whole genome shotgun (WGS) entry which is preliminary data.</text>
</comment>
<name>A0A7C8I6H3_9PLEO</name>
<dbReference type="Proteomes" id="UP000481861">
    <property type="component" value="Unassembled WGS sequence"/>
</dbReference>
<feature type="transmembrane region" description="Helical" evidence="2">
    <location>
        <begin position="280"/>
        <end position="298"/>
    </location>
</feature>
<reference evidence="3 4" key="1">
    <citation type="submission" date="2020-01" db="EMBL/GenBank/DDBJ databases">
        <authorList>
            <consortium name="DOE Joint Genome Institute"/>
            <person name="Haridas S."/>
            <person name="Albert R."/>
            <person name="Binder M."/>
            <person name="Bloem J."/>
            <person name="Labutti K."/>
            <person name="Salamov A."/>
            <person name="Andreopoulos B."/>
            <person name="Baker S.E."/>
            <person name="Barry K."/>
            <person name="Bills G."/>
            <person name="Bluhm B.H."/>
            <person name="Cannon C."/>
            <person name="Castanera R."/>
            <person name="Culley D.E."/>
            <person name="Daum C."/>
            <person name="Ezra D."/>
            <person name="Gonzalez J.B."/>
            <person name="Henrissat B."/>
            <person name="Kuo A."/>
            <person name="Liang C."/>
            <person name="Lipzen A."/>
            <person name="Lutzoni F."/>
            <person name="Magnuson J."/>
            <person name="Mondo S."/>
            <person name="Nolan M."/>
            <person name="Ohm R."/>
            <person name="Pangilinan J."/>
            <person name="Park H.-J.H."/>
            <person name="Ramirez L."/>
            <person name="Alfaro M."/>
            <person name="Sun H."/>
            <person name="Tritt A."/>
            <person name="Yoshinaga Y."/>
            <person name="Zwiers L.-H.L."/>
            <person name="Turgeon B.G."/>
            <person name="Goodwin S.B."/>
            <person name="Spatafora J.W."/>
            <person name="Crous P.W."/>
            <person name="Grigoriev I.V."/>
        </authorList>
    </citation>
    <scope>NUCLEOTIDE SEQUENCE [LARGE SCALE GENOMIC DNA]</scope>
    <source>
        <strain evidence="3 4">CBS 611.86</strain>
    </source>
</reference>
<keyword evidence="4" id="KW-1185">Reference proteome</keyword>
<keyword evidence="2" id="KW-0812">Transmembrane</keyword>
<accession>A0A7C8I6H3</accession>
<feature type="region of interest" description="Disordered" evidence="1">
    <location>
        <begin position="1"/>
        <end position="30"/>
    </location>
</feature>
<evidence type="ECO:0000313" key="3">
    <source>
        <dbReference type="EMBL" id="KAF2871977.1"/>
    </source>
</evidence>